<feature type="transmembrane region" description="Helical" evidence="5">
    <location>
        <begin position="170"/>
        <end position="186"/>
    </location>
</feature>
<comment type="caution">
    <text evidence="6">The sequence shown here is derived from an EMBL/GenBank/DDBJ whole genome shotgun (WGS) entry which is preliminary data.</text>
</comment>
<dbReference type="InterPro" id="IPR007318">
    <property type="entry name" value="Phopholipid_MeTrfase"/>
</dbReference>
<evidence type="ECO:0000256" key="3">
    <source>
        <dbReference type="ARBA" id="ARBA00022989"/>
    </source>
</evidence>
<evidence type="ECO:0000313" key="6">
    <source>
        <dbReference type="EMBL" id="PIQ85685.1"/>
    </source>
</evidence>
<keyword evidence="4 5" id="KW-0472">Membrane</keyword>
<proteinExistence type="predicted"/>
<feature type="transmembrane region" description="Helical" evidence="5">
    <location>
        <begin position="76"/>
        <end position="96"/>
    </location>
</feature>
<evidence type="ECO:0000256" key="5">
    <source>
        <dbReference type="SAM" id="Phobius"/>
    </source>
</evidence>
<dbReference type="PANTHER" id="PTHR12714:SF9">
    <property type="entry name" value="PROTEIN-S-ISOPRENYLCYSTEINE O-METHYLTRANSFERASE"/>
    <property type="match status" value="1"/>
</dbReference>
<dbReference type="PANTHER" id="PTHR12714">
    <property type="entry name" value="PROTEIN-S ISOPRENYLCYSTEINE O-METHYLTRANSFERASE"/>
    <property type="match status" value="1"/>
</dbReference>
<evidence type="ECO:0008006" key="8">
    <source>
        <dbReference type="Google" id="ProtNLM"/>
    </source>
</evidence>
<accession>A0A2H0LQB5</accession>
<dbReference type="Proteomes" id="UP000230859">
    <property type="component" value="Unassembled WGS sequence"/>
</dbReference>
<comment type="subcellular location">
    <subcellularLocation>
        <location evidence="1">Endomembrane system</location>
        <topology evidence="1">Multi-pass membrane protein</topology>
    </subcellularLocation>
</comment>
<evidence type="ECO:0000256" key="1">
    <source>
        <dbReference type="ARBA" id="ARBA00004127"/>
    </source>
</evidence>
<feature type="transmembrane region" description="Helical" evidence="5">
    <location>
        <begin position="44"/>
        <end position="64"/>
    </location>
</feature>
<protein>
    <recommendedName>
        <fullName evidence="8">S-isoprenylcysteine methyltransferase</fullName>
    </recommendedName>
</protein>
<evidence type="ECO:0000313" key="7">
    <source>
        <dbReference type="Proteomes" id="UP000230859"/>
    </source>
</evidence>
<dbReference type="EMBL" id="PCVY01000063">
    <property type="protein sequence ID" value="PIQ85685.1"/>
    <property type="molecule type" value="Genomic_DNA"/>
</dbReference>
<evidence type="ECO:0000256" key="2">
    <source>
        <dbReference type="ARBA" id="ARBA00022692"/>
    </source>
</evidence>
<name>A0A2H0LQB5_9BACT</name>
<feature type="transmembrane region" description="Helical" evidence="5">
    <location>
        <begin position="102"/>
        <end position="119"/>
    </location>
</feature>
<feature type="transmembrane region" description="Helical" evidence="5">
    <location>
        <begin position="198"/>
        <end position="215"/>
    </location>
</feature>
<dbReference type="Gene3D" id="1.20.120.1630">
    <property type="match status" value="1"/>
</dbReference>
<dbReference type="GO" id="GO:0012505">
    <property type="term" value="C:endomembrane system"/>
    <property type="evidence" value="ECO:0007669"/>
    <property type="project" value="UniProtKB-SubCell"/>
</dbReference>
<sequence length="230" mass="26559">MNLMERLRTYPRFQFKKFRILLAWVGGILLMFSAKQMTDTSFRIGVPFICLGELIRIWSLGCMARKGVKLAAGGPYAFVRNPLYIGNLLIGLGTVLVFQNRWLLLIFLIGFPIVYSGTVRKEESDLEQRLGDEFRRYKDNVPRFLPRLTPYQSGEKEPFLWSRLIQHHEYITIAAILLCLMGLYILKTFVTHQVFGPGQWVSSVIALLLASYLVIDRAKRIKRTRGQARV</sequence>
<evidence type="ECO:0000256" key="4">
    <source>
        <dbReference type="ARBA" id="ARBA00023136"/>
    </source>
</evidence>
<keyword evidence="2 5" id="KW-0812">Transmembrane</keyword>
<reference evidence="6 7" key="1">
    <citation type="submission" date="2017-09" db="EMBL/GenBank/DDBJ databases">
        <title>Depth-based differentiation of microbial function through sediment-hosted aquifers and enrichment of novel symbionts in the deep terrestrial subsurface.</title>
        <authorList>
            <person name="Probst A.J."/>
            <person name="Ladd B."/>
            <person name="Jarett J.K."/>
            <person name="Geller-Mcgrath D.E."/>
            <person name="Sieber C.M."/>
            <person name="Emerson J.B."/>
            <person name="Anantharaman K."/>
            <person name="Thomas B.C."/>
            <person name="Malmstrom R."/>
            <person name="Stieglmeier M."/>
            <person name="Klingl A."/>
            <person name="Woyke T."/>
            <person name="Ryan C.M."/>
            <person name="Banfield J.F."/>
        </authorList>
    </citation>
    <scope>NUCLEOTIDE SEQUENCE [LARGE SCALE GENOMIC DNA]</scope>
    <source>
        <strain evidence="6">CG11_big_fil_rev_8_21_14_0_20_45_26</strain>
    </source>
</reference>
<dbReference type="Pfam" id="PF04191">
    <property type="entry name" value="PEMT"/>
    <property type="match status" value="1"/>
</dbReference>
<keyword evidence="3 5" id="KW-1133">Transmembrane helix</keyword>
<dbReference type="GO" id="GO:0016740">
    <property type="term" value="F:transferase activity"/>
    <property type="evidence" value="ECO:0007669"/>
    <property type="project" value="UniProtKB-ARBA"/>
</dbReference>
<gene>
    <name evidence="6" type="ORF">COV74_07635</name>
</gene>
<organism evidence="6 7">
    <name type="scientific">Candidatus Abzuiibacterium crystallinum</name>
    <dbReference type="NCBI Taxonomy" id="1974748"/>
    <lineage>
        <taxon>Bacteria</taxon>
        <taxon>Pseudomonadati</taxon>
        <taxon>Candidatus Omnitrophota</taxon>
        <taxon>Candidatus Abzuiibacterium</taxon>
    </lineage>
</organism>
<dbReference type="AlphaFoldDB" id="A0A2H0LQB5"/>